<evidence type="ECO:0000256" key="1">
    <source>
        <dbReference type="ARBA" id="ARBA00009518"/>
    </source>
</evidence>
<dbReference type="Pfam" id="PF02075">
    <property type="entry name" value="RuvC"/>
    <property type="match status" value="1"/>
</dbReference>
<dbReference type="AlphaFoldDB" id="A0A955E0F1"/>
<dbReference type="InterPro" id="IPR036397">
    <property type="entry name" value="RNaseH_sf"/>
</dbReference>
<dbReference type="PANTHER" id="PTHR30194">
    <property type="entry name" value="CROSSOVER JUNCTION ENDODEOXYRIBONUCLEASE RUVC"/>
    <property type="match status" value="1"/>
</dbReference>
<dbReference type="GO" id="GO:0008821">
    <property type="term" value="F:crossover junction DNA endonuclease activity"/>
    <property type="evidence" value="ECO:0007669"/>
    <property type="project" value="UniProtKB-UniRule"/>
</dbReference>
<keyword evidence="7 13" id="KW-0378">Hydrolase</keyword>
<gene>
    <name evidence="13 15" type="primary">ruvC</name>
    <name evidence="15" type="ORF">KDA10_03060</name>
</gene>
<evidence type="ECO:0000256" key="8">
    <source>
        <dbReference type="ARBA" id="ARBA00022842"/>
    </source>
</evidence>
<dbReference type="SUPFAM" id="SSF53098">
    <property type="entry name" value="Ribonuclease H-like"/>
    <property type="match status" value="1"/>
</dbReference>
<dbReference type="NCBIfam" id="TIGR00228">
    <property type="entry name" value="ruvC"/>
    <property type="match status" value="1"/>
</dbReference>
<dbReference type="GO" id="GO:0005737">
    <property type="term" value="C:cytoplasm"/>
    <property type="evidence" value="ECO:0007669"/>
    <property type="project" value="UniProtKB-SubCell"/>
</dbReference>
<dbReference type="GO" id="GO:0006310">
    <property type="term" value="P:DNA recombination"/>
    <property type="evidence" value="ECO:0007669"/>
    <property type="project" value="UniProtKB-UniRule"/>
</dbReference>
<feature type="binding site" evidence="13">
    <location>
        <position position="74"/>
    </location>
    <ligand>
        <name>Mg(2+)</name>
        <dbReference type="ChEBI" id="CHEBI:18420"/>
        <label>2</label>
    </ligand>
</feature>
<keyword evidence="10 13" id="KW-0233">DNA recombination</keyword>
<dbReference type="PANTHER" id="PTHR30194:SF3">
    <property type="entry name" value="CROSSOVER JUNCTION ENDODEOXYRIBONUCLEASE RUVC"/>
    <property type="match status" value="1"/>
</dbReference>
<feature type="active site" evidence="13">
    <location>
        <position position="147"/>
    </location>
</feature>
<evidence type="ECO:0000256" key="5">
    <source>
        <dbReference type="ARBA" id="ARBA00022759"/>
    </source>
</evidence>
<dbReference type="FunFam" id="3.30.420.10:FF:000002">
    <property type="entry name" value="Crossover junction endodeoxyribonuclease RuvC"/>
    <property type="match status" value="1"/>
</dbReference>
<evidence type="ECO:0000256" key="14">
    <source>
        <dbReference type="NCBIfam" id="TIGR00228"/>
    </source>
</evidence>
<keyword evidence="11 13" id="KW-0234">DNA repair</keyword>
<dbReference type="Gene3D" id="3.30.420.10">
    <property type="entry name" value="Ribonuclease H-like superfamily/Ribonuclease H"/>
    <property type="match status" value="1"/>
</dbReference>
<keyword evidence="2 13" id="KW-0963">Cytoplasm</keyword>
<dbReference type="EMBL" id="JAGQNY010000011">
    <property type="protein sequence ID" value="MCA9302309.1"/>
    <property type="molecule type" value="Genomic_DNA"/>
</dbReference>
<name>A0A955E0F1_UNCKA</name>
<dbReference type="InterPro" id="IPR002176">
    <property type="entry name" value="X-over_junc_endoDNase_RuvC"/>
</dbReference>
<dbReference type="HAMAP" id="MF_00034">
    <property type="entry name" value="RuvC"/>
    <property type="match status" value="1"/>
</dbReference>
<reference evidence="15" key="1">
    <citation type="submission" date="2020-04" db="EMBL/GenBank/DDBJ databases">
        <authorList>
            <person name="Zhang T."/>
        </authorList>
    </citation>
    <scope>NUCLEOTIDE SEQUENCE</scope>
    <source>
        <strain evidence="15">HKST-UBA80</strain>
    </source>
</reference>
<evidence type="ECO:0000313" key="15">
    <source>
        <dbReference type="EMBL" id="MCA9302309.1"/>
    </source>
</evidence>
<dbReference type="GO" id="GO:0003677">
    <property type="term" value="F:DNA binding"/>
    <property type="evidence" value="ECO:0007669"/>
    <property type="project" value="UniProtKB-KW"/>
</dbReference>
<evidence type="ECO:0000256" key="3">
    <source>
        <dbReference type="ARBA" id="ARBA00022722"/>
    </source>
</evidence>
<proteinExistence type="inferred from homology"/>
<comment type="cofactor">
    <cofactor evidence="13">
        <name>Mg(2+)</name>
        <dbReference type="ChEBI" id="CHEBI:18420"/>
    </cofactor>
    <text evidence="13">Binds 2 Mg(2+) ion per subunit.</text>
</comment>
<comment type="similarity">
    <text evidence="1 13">Belongs to the RuvC family.</text>
</comment>
<comment type="subcellular location">
    <subcellularLocation>
        <location evidence="13">Cytoplasm</location>
    </subcellularLocation>
</comment>
<dbReference type="EC" id="3.1.21.10" evidence="13 14"/>
<sequence length="168" mass="18850">MIIIGIDPGTAKTGYAVMEYPKNYNKSSKRSGNLIECACIDTPSEATMHDRLSQLYDELKNISSRTKPKMMVIEKLFFNTNIKTAMTVGQARGVSLLVASQHAMEVVEYTALQAKQTLTGYGRASKKEMQEAVREYMRLEKVIKPDDANDALAMILCHVEKTRIPEQN</sequence>
<keyword evidence="4 13" id="KW-0479">Metal-binding</keyword>
<evidence type="ECO:0000256" key="2">
    <source>
        <dbReference type="ARBA" id="ARBA00022490"/>
    </source>
</evidence>
<feature type="binding site" evidence="13">
    <location>
        <position position="147"/>
    </location>
    <ligand>
        <name>Mg(2+)</name>
        <dbReference type="ChEBI" id="CHEBI:18420"/>
        <label>1</label>
    </ligand>
</feature>
<keyword evidence="3 13" id="KW-0540">Nuclease</keyword>
<evidence type="ECO:0000256" key="13">
    <source>
        <dbReference type="HAMAP-Rule" id="MF_00034"/>
    </source>
</evidence>
<accession>A0A955E0F1</accession>
<evidence type="ECO:0000313" key="16">
    <source>
        <dbReference type="Proteomes" id="UP000714817"/>
    </source>
</evidence>
<evidence type="ECO:0000256" key="7">
    <source>
        <dbReference type="ARBA" id="ARBA00022801"/>
    </source>
</evidence>
<evidence type="ECO:0000256" key="4">
    <source>
        <dbReference type="ARBA" id="ARBA00022723"/>
    </source>
</evidence>
<dbReference type="Proteomes" id="UP000714817">
    <property type="component" value="Unassembled WGS sequence"/>
</dbReference>
<dbReference type="InterPro" id="IPR012337">
    <property type="entry name" value="RNaseH-like_sf"/>
</dbReference>
<keyword evidence="5 13" id="KW-0255">Endonuclease</keyword>
<keyword evidence="9 13" id="KW-0238">DNA-binding</keyword>
<evidence type="ECO:0000256" key="11">
    <source>
        <dbReference type="ARBA" id="ARBA00023204"/>
    </source>
</evidence>
<dbReference type="GO" id="GO:0048476">
    <property type="term" value="C:Holliday junction resolvase complex"/>
    <property type="evidence" value="ECO:0007669"/>
    <property type="project" value="UniProtKB-UniRule"/>
</dbReference>
<dbReference type="CDD" id="cd16962">
    <property type="entry name" value="RuvC"/>
    <property type="match status" value="1"/>
</dbReference>
<reference evidence="15" key="2">
    <citation type="journal article" date="2021" name="Microbiome">
        <title>Successional dynamics and alternative stable states in a saline activated sludge microbial community over 9 years.</title>
        <authorList>
            <person name="Wang Y."/>
            <person name="Ye J."/>
            <person name="Ju F."/>
            <person name="Liu L."/>
            <person name="Boyd J.A."/>
            <person name="Deng Y."/>
            <person name="Parks D.H."/>
            <person name="Jiang X."/>
            <person name="Yin X."/>
            <person name="Woodcroft B.J."/>
            <person name="Tyson G.W."/>
            <person name="Hugenholtz P."/>
            <person name="Polz M.F."/>
            <person name="Zhang T."/>
        </authorList>
    </citation>
    <scope>NUCLEOTIDE SEQUENCE</scope>
    <source>
        <strain evidence="15">HKST-UBA80</strain>
    </source>
</reference>
<dbReference type="PRINTS" id="PR00696">
    <property type="entry name" value="RSOLVASERUVC"/>
</dbReference>
<comment type="subunit">
    <text evidence="13">Homodimer which binds Holliday junction (HJ) DNA. The HJ becomes 2-fold symmetrical on binding to RuvC with unstacked arms; it has a different conformation from HJ DNA in complex with RuvA. In the full resolvosome a probable DNA-RuvA(4)-RuvB(12)-RuvC(2) complex forms which resolves the HJ.</text>
</comment>
<keyword evidence="8 13" id="KW-0460">Magnesium</keyword>
<organism evidence="15 16">
    <name type="scientific">candidate division WWE3 bacterium</name>
    <dbReference type="NCBI Taxonomy" id="2053526"/>
    <lineage>
        <taxon>Bacteria</taxon>
        <taxon>Katanobacteria</taxon>
    </lineage>
</organism>
<feature type="binding site" evidence="13">
    <location>
        <position position="7"/>
    </location>
    <ligand>
        <name>Mg(2+)</name>
        <dbReference type="ChEBI" id="CHEBI:18420"/>
        <label>1</label>
    </ligand>
</feature>
<dbReference type="GO" id="GO:0000287">
    <property type="term" value="F:magnesium ion binding"/>
    <property type="evidence" value="ECO:0007669"/>
    <property type="project" value="UniProtKB-UniRule"/>
</dbReference>
<dbReference type="NCBIfam" id="NF000711">
    <property type="entry name" value="PRK00039.2-1"/>
    <property type="match status" value="1"/>
</dbReference>
<evidence type="ECO:0000256" key="12">
    <source>
        <dbReference type="ARBA" id="ARBA00029354"/>
    </source>
</evidence>
<feature type="active site" evidence="13">
    <location>
        <position position="74"/>
    </location>
</feature>
<comment type="catalytic activity">
    <reaction evidence="12 13">
        <text>Endonucleolytic cleavage at a junction such as a reciprocal single-stranded crossover between two homologous DNA duplexes (Holliday junction).</text>
        <dbReference type="EC" id="3.1.21.10"/>
    </reaction>
</comment>
<keyword evidence="6 13" id="KW-0227">DNA damage</keyword>
<comment type="caution">
    <text evidence="15">The sequence shown here is derived from an EMBL/GenBank/DDBJ whole genome shotgun (WGS) entry which is preliminary data.</text>
</comment>
<comment type="function">
    <text evidence="13">The RuvA-RuvB-RuvC complex processes Holliday junction (HJ) DNA during genetic recombination and DNA repair. Endonuclease that resolves HJ intermediates. Cleaves cruciform DNA by making single-stranded nicks across the HJ at symmetrical positions within the homologous arms, yielding a 5'-phosphate and a 3'-hydroxyl group; requires a central core of homology in the junction. The consensus cleavage sequence is 5'-(A/T)TT(C/G)-3'. Cleavage occurs on the 3'-side of the TT dinucleotide at the point of strand exchange. HJ branch migration catalyzed by RuvA-RuvB allows RuvC to scan DNA until it finds its consensus sequence, where it cleaves and resolves the cruciform DNA.</text>
</comment>
<evidence type="ECO:0000256" key="6">
    <source>
        <dbReference type="ARBA" id="ARBA00022763"/>
    </source>
</evidence>
<protein>
    <recommendedName>
        <fullName evidence="13 14">Crossover junction endodeoxyribonuclease RuvC</fullName>
        <ecNumber evidence="13 14">3.1.21.10</ecNumber>
    </recommendedName>
    <alternativeName>
        <fullName evidence="13">Holliday junction nuclease RuvC</fullName>
    </alternativeName>
    <alternativeName>
        <fullName evidence="13">Holliday junction resolvase RuvC</fullName>
    </alternativeName>
</protein>
<dbReference type="GO" id="GO:0006281">
    <property type="term" value="P:DNA repair"/>
    <property type="evidence" value="ECO:0007669"/>
    <property type="project" value="UniProtKB-UniRule"/>
</dbReference>
<evidence type="ECO:0000256" key="9">
    <source>
        <dbReference type="ARBA" id="ARBA00023125"/>
    </source>
</evidence>
<feature type="active site" evidence="13">
    <location>
        <position position="7"/>
    </location>
</feature>
<evidence type="ECO:0000256" key="10">
    <source>
        <dbReference type="ARBA" id="ARBA00023172"/>
    </source>
</evidence>